<protein>
    <submittedName>
        <fullName evidence="1">Uncharacterized protein</fullName>
    </submittedName>
</protein>
<evidence type="ECO:0000313" key="2">
    <source>
        <dbReference type="Proteomes" id="UP000245712"/>
    </source>
</evidence>
<organism evidence="1 2">
    <name type="scientific">Paraburkholderia unamae</name>
    <dbReference type="NCBI Taxonomy" id="219649"/>
    <lineage>
        <taxon>Bacteria</taxon>
        <taxon>Pseudomonadati</taxon>
        <taxon>Pseudomonadota</taxon>
        <taxon>Betaproteobacteria</taxon>
        <taxon>Burkholderiales</taxon>
        <taxon>Burkholderiaceae</taxon>
        <taxon>Paraburkholderia</taxon>
    </lineage>
</organism>
<gene>
    <name evidence="1" type="ORF">C7402_103258</name>
</gene>
<evidence type="ECO:0000313" key="1">
    <source>
        <dbReference type="EMBL" id="PVX85681.1"/>
    </source>
</evidence>
<sequence length="33" mass="3514">MYDGETGKVLTATTGDCAMEIAWQDAARRAALP</sequence>
<name>A0ABX5KUP5_9BURK</name>
<proteinExistence type="predicted"/>
<comment type="caution">
    <text evidence="1">The sequence shown here is derived from an EMBL/GenBank/DDBJ whole genome shotgun (WGS) entry which is preliminary data.</text>
</comment>
<keyword evidence="2" id="KW-1185">Reference proteome</keyword>
<dbReference type="Proteomes" id="UP000245712">
    <property type="component" value="Unassembled WGS sequence"/>
</dbReference>
<reference evidence="1 2" key="1">
    <citation type="submission" date="2018-05" db="EMBL/GenBank/DDBJ databases">
        <title>Genomic Encyclopedia of Type Strains, Phase IV (KMG-V): Genome sequencing to study the core and pangenomes of soil and plant-associated prokaryotes.</title>
        <authorList>
            <person name="Whitman W."/>
        </authorList>
    </citation>
    <scope>NUCLEOTIDE SEQUENCE [LARGE SCALE GENOMIC DNA]</scope>
    <source>
        <strain evidence="1 2">SCZa-39</strain>
    </source>
</reference>
<dbReference type="EMBL" id="QEOB01000003">
    <property type="protein sequence ID" value="PVX85681.1"/>
    <property type="molecule type" value="Genomic_DNA"/>
</dbReference>
<accession>A0ABX5KUP5</accession>